<dbReference type="AlphaFoldDB" id="A0A0M3JMG3"/>
<proteinExistence type="predicted"/>
<evidence type="ECO:0000313" key="3">
    <source>
        <dbReference type="WBParaSite" id="ASIM_0000884901-mRNA-1"/>
    </source>
</evidence>
<reference evidence="3" key="1">
    <citation type="submission" date="2017-02" db="UniProtKB">
        <authorList>
            <consortium name="WormBaseParasite"/>
        </authorList>
    </citation>
    <scope>IDENTIFICATION</scope>
</reference>
<reference evidence="1 2" key="2">
    <citation type="submission" date="2018-11" db="EMBL/GenBank/DDBJ databases">
        <authorList>
            <consortium name="Pathogen Informatics"/>
        </authorList>
    </citation>
    <scope>NUCLEOTIDE SEQUENCE [LARGE SCALE GENOMIC DNA]</scope>
</reference>
<sequence length="107" mass="12570">MFAAFAKYEKELISTFRVQWNFLYVQIEGVPFQRADLLIALAEQCKKKLLKRLDMAHKWLVIGGVSMNKVHYFSCAYCWATIRIAPKMNVRKWFRKIPLNIAANQSN</sequence>
<dbReference type="WBParaSite" id="ASIM_0000884901-mRNA-1">
    <property type="protein sequence ID" value="ASIM_0000884901-mRNA-1"/>
    <property type="gene ID" value="ASIM_0000884901"/>
</dbReference>
<evidence type="ECO:0000313" key="1">
    <source>
        <dbReference type="EMBL" id="VDK33073.1"/>
    </source>
</evidence>
<evidence type="ECO:0000313" key="2">
    <source>
        <dbReference type="Proteomes" id="UP000267096"/>
    </source>
</evidence>
<protein>
    <submittedName>
        <fullName evidence="3">Dynein light chain</fullName>
    </submittedName>
</protein>
<dbReference type="Proteomes" id="UP000267096">
    <property type="component" value="Unassembled WGS sequence"/>
</dbReference>
<keyword evidence="2" id="KW-1185">Reference proteome</keyword>
<accession>A0A0M3JMG3</accession>
<dbReference type="EMBL" id="UYRR01023819">
    <property type="protein sequence ID" value="VDK33073.1"/>
    <property type="molecule type" value="Genomic_DNA"/>
</dbReference>
<gene>
    <name evidence="1" type="ORF">ASIM_LOCUS8592</name>
</gene>
<name>A0A0M3JMG3_ANISI</name>
<organism evidence="3">
    <name type="scientific">Anisakis simplex</name>
    <name type="common">Herring worm</name>
    <dbReference type="NCBI Taxonomy" id="6269"/>
    <lineage>
        <taxon>Eukaryota</taxon>
        <taxon>Metazoa</taxon>
        <taxon>Ecdysozoa</taxon>
        <taxon>Nematoda</taxon>
        <taxon>Chromadorea</taxon>
        <taxon>Rhabditida</taxon>
        <taxon>Spirurina</taxon>
        <taxon>Ascaridomorpha</taxon>
        <taxon>Ascaridoidea</taxon>
        <taxon>Anisakidae</taxon>
        <taxon>Anisakis</taxon>
        <taxon>Anisakis simplex complex</taxon>
    </lineage>
</organism>